<dbReference type="AlphaFoldDB" id="A0ABD0MH06"/>
<comment type="caution">
    <text evidence="1">The sequence shown here is derived from an EMBL/GenBank/DDBJ whole genome shotgun (WGS) entry which is preliminary data.</text>
</comment>
<name>A0ABD0MH06_CIRMR</name>
<proteinExistence type="predicted"/>
<evidence type="ECO:0000313" key="1">
    <source>
        <dbReference type="EMBL" id="KAL0149104.1"/>
    </source>
</evidence>
<reference evidence="1 2" key="1">
    <citation type="submission" date="2024-05" db="EMBL/GenBank/DDBJ databases">
        <title>Genome sequencing and assembly of Indian major carp, Cirrhinus mrigala (Hamilton, 1822).</title>
        <authorList>
            <person name="Mohindra V."/>
            <person name="Chowdhury L.M."/>
            <person name="Lal K."/>
            <person name="Jena J.K."/>
        </authorList>
    </citation>
    <scope>NUCLEOTIDE SEQUENCE [LARGE SCALE GENOMIC DNA]</scope>
    <source>
        <strain evidence="1">CM1030</strain>
        <tissue evidence="1">Blood</tissue>
    </source>
</reference>
<protein>
    <submittedName>
        <fullName evidence="1">Uncharacterized protein</fullName>
    </submittedName>
</protein>
<accession>A0ABD0MH06</accession>
<feature type="non-terminal residue" evidence="1">
    <location>
        <position position="211"/>
    </location>
</feature>
<dbReference type="Proteomes" id="UP001529510">
    <property type="component" value="Unassembled WGS sequence"/>
</dbReference>
<organism evidence="1 2">
    <name type="scientific">Cirrhinus mrigala</name>
    <name type="common">Mrigala</name>
    <dbReference type="NCBI Taxonomy" id="683832"/>
    <lineage>
        <taxon>Eukaryota</taxon>
        <taxon>Metazoa</taxon>
        <taxon>Chordata</taxon>
        <taxon>Craniata</taxon>
        <taxon>Vertebrata</taxon>
        <taxon>Euteleostomi</taxon>
        <taxon>Actinopterygii</taxon>
        <taxon>Neopterygii</taxon>
        <taxon>Teleostei</taxon>
        <taxon>Ostariophysi</taxon>
        <taxon>Cypriniformes</taxon>
        <taxon>Cyprinidae</taxon>
        <taxon>Labeoninae</taxon>
        <taxon>Labeonini</taxon>
        <taxon>Cirrhinus</taxon>
    </lineage>
</organism>
<dbReference type="EMBL" id="JAMKFB020000531">
    <property type="protein sequence ID" value="KAL0149104.1"/>
    <property type="molecule type" value="Genomic_DNA"/>
</dbReference>
<sequence>MMLFLLHHPIRQLVLSWVLPKKSRRCRRVKKPRLISCPAYEELLEVMDCATAREVAPRGRLDERYLSDHSLPAQVSLPFLPDLHLEIVQAEQREEKEMTRHQRAIQLNGERENNIVQAEQREEKEMTRHQRVIQLNGERENNIVQAEQREEKEMTRHQRVIQLNGERENNIVQAEQREEKEMTRHQRVIQLNGERENNIVQAEQREEKEMT</sequence>
<evidence type="ECO:0000313" key="2">
    <source>
        <dbReference type="Proteomes" id="UP001529510"/>
    </source>
</evidence>
<keyword evidence="2" id="KW-1185">Reference proteome</keyword>
<gene>
    <name evidence="1" type="ORF">M9458_055536</name>
</gene>